<dbReference type="InterPro" id="IPR011227">
    <property type="entry name" value="UCP029730"/>
</dbReference>
<dbReference type="Gene3D" id="3.40.630.40">
    <property type="entry name" value="Zn-dependent exopeptidases"/>
    <property type="match status" value="1"/>
</dbReference>
<protein>
    <submittedName>
        <fullName evidence="1">Predicted N-formylglutamate amidohydrolase</fullName>
    </submittedName>
</protein>
<keyword evidence="1" id="KW-0378">Hydrolase</keyword>
<dbReference type="EMBL" id="FNZQ01000005">
    <property type="protein sequence ID" value="SEL44281.1"/>
    <property type="molecule type" value="Genomic_DNA"/>
</dbReference>
<accession>A0A1H7Q7Y5</accession>
<proteinExistence type="predicted"/>
<dbReference type="AlphaFoldDB" id="A0A1H7Q7Y5"/>
<gene>
    <name evidence="1" type="ORF">SAMN04488526_2691</name>
</gene>
<dbReference type="InterPro" id="IPR007709">
    <property type="entry name" value="N-FG_amidohydro"/>
</dbReference>
<evidence type="ECO:0000313" key="1">
    <source>
        <dbReference type="EMBL" id="SEL44281.1"/>
    </source>
</evidence>
<dbReference type="PIRSF" id="PIRSF029730">
    <property type="entry name" value="UCP029730"/>
    <property type="match status" value="1"/>
</dbReference>
<evidence type="ECO:0000313" key="2">
    <source>
        <dbReference type="Proteomes" id="UP000199283"/>
    </source>
</evidence>
<reference evidence="1 2" key="1">
    <citation type="submission" date="2016-10" db="EMBL/GenBank/DDBJ databases">
        <authorList>
            <person name="de Groot N.N."/>
        </authorList>
    </citation>
    <scope>NUCLEOTIDE SEQUENCE [LARGE SCALE GENOMIC DNA]</scope>
    <source>
        <strain evidence="1 2">DSM 14858</strain>
    </source>
</reference>
<dbReference type="OrthoDB" id="9815326at2"/>
<dbReference type="RefSeq" id="WP_092763574.1">
    <property type="nucleotide sequence ID" value="NZ_FNZQ01000005.1"/>
</dbReference>
<dbReference type="Pfam" id="PF05013">
    <property type="entry name" value="FGase"/>
    <property type="match status" value="1"/>
</dbReference>
<dbReference type="SUPFAM" id="SSF53187">
    <property type="entry name" value="Zn-dependent exopeptidases"/>
    <property type="match status" value="1"/>
</dbReference>
<dbReference type="STRING" id="188906.SAMN04488526_2691"/>
<keyword evidence="2" id="KW-1185">Reference proteome</keyword>
<dbReference type="GO" id="GO:0016787">
    <property type="term" value="F:hydrolase activity"/>
    <property type="evidence" value="ECO:0007669"/>
    <property type="project" value="UniProtKB-KW"/>
</dbReference>
<sequence>MRVETAAAAKDVVVCHNMEGAAGVLLVCEHASRYIPPGLNDLGLSPAHLDSHAVWDPGAMAVATHMANLLDARLVAGAVSRLVYDCNRAPGAVDAMPALSERVDVPGNAALSTVERARRLAEYYTPFHDAVAGALATMTTPILVTVHSFAPVWYGRRREVEIGILHDDDRRLADAMLATAPSGRDIRRNEPYGPADGVTHTLREHALPFGHPNVMIEVRNDLIAQTEQQQTMAEILADWLTRSITTLDTQGRRAWTA</sequence>
<dbReference type="Proteomes" id="UP000199283">
    <property type="component" value="Unassembled WGS sequence"/>
</dbReference>
<organism evidence="1 2">
    <name type="scientific">Jannaschia helgolandensis</name>
    <dbReference type="NCBI Taxonomy" id="188906"/>
    <lineage>
        <taxon>Bacteria</taxon>
        <taxon>Pseudomonadati</taxon>
        <taxon>Pseudomonadota</taxon>
        <taxon>Alphaproteobacteria</taxon>
        <taxon>Rhodobacterales</taxon>
        <taxon>Roseobacteraceae</taxon>
        <taxon>Jannaschia</taxon>
    </lineage>
</organism>
<name>A0A1H7Q7Y5_9RHOB</name>